<name>A0ACD3ARN3_9AGAR</name>
<proteinExistence type="predicted"/>
<sequence length="556" mass="62174">MTSSSVYSALGLGAFIVVVFRLLKKWRTKSPYEYIPGPTSSALGYLLDMHNPDGLPWHFEMVKKYGHVARLQGGAIMKDALYVSDPAALHAVLVRDQHIFLESDEFAGLFGIIHHGDGVASVAGAEHKRHRKLMDPVFNNHRMNKLTPLFYNVVHQLQSTLVQEVSGKAPGHTVDILELLTRTSLEMIAQAGLGHTFNSFDPQSKDYKDFHWAITSVLPLASGLFLFMPYFNSWRNIQPVWFRNLLSGALAYVPWQTPWQFKKAVDAMWPIYRTLYAGKMTALEEGGVEALNNNPTGGEDLMTVLFKANHEAPEADKLSADAIMANVSSLVHGAQETTSSILARFIDLLSQDQDLQTRMRAEIKEATSKKGDGEDLTWSELNSLPLMDAVIRETFRVFSPVTFVWRQTIEDTVIPVHYPIRDQQTGLERNELLVHKGTFLYVGMSAANKSEVIWGPDAEEFKPERWLAKGGSTVDNTRLPGVYSNMMTFLGGQRACPGMKFALLEIKLVLSVLLQAFEFHPSGQTIDWRLGITVTPYVRGQEKAGAQVPIQVKILD</sequence>
<evidence type="ECO:0000313" key="2">
    <source>
        <dbReference type="Proteomes" id="UP000308600"/>
    </source>
</evidence>
<reference evidence="1 2" key="1">
    <citation type="journal article" date="2019" name="Nat. Ecol. Evol.">
        <title>Megaphylogeny resolves global patterns of mushroom evolution.</title>
        <authorList>
            <person name="Varga T."/>
            <person name="Krizsan K."/>
            <person name="Foldi C."/>
            <person name="Dima B."/>
            <person name="Sanchez-Garcia M."/>
            <person name="Sanchez-Ramirez S."/>
            <person name="Szollosi G.J."/>
            <person name="Szarkandi J.G."/>
            <person name="Papp V."/>
            <person name="Albert L."/>
            <person name="Andreopoulos W."/>
            <person name="Angelini C."/>
            <person name="Antonin V."/>
            <person name="Barry K.W."/>
            <person name="Bougher N.L."/>
            <person name="Buchanan P."/>
            <person name="Buyck B."/>
            <person name="Bense V."/>
            <person name="Catcheside P."/>
            <person name="Chovatia M."/>
            <person name="Cooper J."/>
            <person name="Damon W."/>
            <person name="Desjardin D."/>
            <person name="Finy P."/>
            <person name="Geml J."/>
            <person name="Haridas S."/>
            <person name="Hughes K."/>
            <person name="Justo A."/>
            <person name="Karasinski D."/>
            <person name="Kautmanova I."/>
            <person name="Kiss B."/>
            <person name="Kocsube S."/>
            <person name="Kotiranta H."/>
            <person name="LaButti K.M."/>
            <person name="Lechner B.E."/>
            <person name="Liimatainen K."/>
            <person name="Lipzen A."/>
            <person name="Lukacs Z."/>
            <person name="Mihaltcheva S."/>
            <person name="Morgado L.N."/>
            <person name="Niskanen T."/>
            <person name="Noordeloos M.E."/>
            <person name="Ohm R.A."/>
            <person name="Ortiz-Santana B."/>
            <person name="Ovrebo C."/>
            <person name="Racz N."/>
            <person name="Riley R."/>
            <person name="Savchenko A."/>
            <person name="Shiryaev A."/>
            <person name="Soop K."/>
            <person name="Spirin V."/>
            <person name="Szebenyi C."/>
            <person name="Tomsovsky M."/>
            <person name="Tulloss R.E."/>
            <person name="Uehling J."/>
            <person name="Grigoriev I.V."/>
            <person name="Vagvolgyi C."/>
            <person name="Papp T."/>
            <person name="Martin F.M."/>
            <person name="Miettinen O."/>
            <person name="Hibbett D.S."/>
            <person name="Nagy L.G."/>
        </authorList>
    </citation>
    <scope>NUCLEOTIDE SEQUENCE [LARGE SCALE GENOMIC DNA]</scope>
    <source>
        <strain evidence="1 2">NL-1719</strain>
    </source>
</reference>
<gene>
    <name evidence="1" type="ORF">BDN72DRAFT_682032</name>
</gene>
<protein>
    <submittedName>
        <fullName evidence="1">Cytochrome P450</fullName>
    </submittedName>
</protein>
<organism evidence="1 2">
    <name type="scientific">Pluteus cervinus</name>
    <dbReference type="NCBI Taxonomy" id="181527"/>
    <lineage>
        <taxon>Eukaryota</taxon>
        <taxon>Fungi</taxon>
        <taxon>Dikarya</taxon>
        <taxon>Basidiomycota</taxon>
        <taxon>Agaricomycotina</taxon>
        <taxon>Agaricomycetes</taxon>
        <taxon>Agaricomycetidae</taxon>
        <taxon>Agaricales</taxon>
        <taxon>Pluteineae</taxon>
        <taxon>Pluteaceae</taxon>
        <taxon>Pluteus</taxon>
    </lineage>
</organism>
<dbReference type="Proteomes" id="UP000308600">
    <property type="component" value="Unassembled WGS sequence"/>
</dbReference>
<dbReference type="EMBL" id="ML208353">
    <property type="protein sequence ID" value="TFK68368.1"/>
    <property type="molecule type" value="Genomic_DNA"/>
</dbReference>
<keyword evidence="2" id="KW-1185">Reference proteome</keyword>
<accession>A0ACD3ARN3</accession>
<evidence type="ECO:0000313" key="1">
    <source>
        <dbReference type="EMBL" id="TFK68368.1"/>
    </source>
</evidence>